<evidence type="ECO:0000256" key="9">
    <source>
        <dbReference type="ARBA" id="ARBA00022679"/>
    </source>
</evidence>
<dbReference type="GO" id="GO:0004618">
    <property type="term" value="F:phosphoglycerate kinase activity"/>
    <property type="evidence" value="ECO:0007669"/>
    <property type="project" value="UniProtKB-UniRule"/>
</dbReference>
<comment type="pathway">
    <text evidence="3 14">Carbohydrate degradation; glycolysis; pyruvate from D-glyceraldehyde 3-phosphate: step 2/5.</text>
</comment>
<evidence type="ECO:0000256" key="2">
    <source>
        <dbReference type="ARBA" id="ARBA00004496"/>
    </source>
</evidence>
<sequence length="400" mass="43132">MRVLRQADIKGKKVLMRVDFNVPMNEDNEIIDDTKIRAALPTIEYILREGAALILMSHLGRPKGKRDEKYSLKKVAERLSGLVSYPVKMAPDCVGEEVEALAADLKPGEILVLENVRFHEEEEKNDPSFARRLALLGDIYVNDAFGTAHRAHASTEGIARFIPAYAGLLMEKEVKMLRAVLDAPQSPRMAILGGAKVADKLGLINNLMEKVDIILIGGGMANTFLKAQGKNIGKSLCEDELLDEAKRILQEAAKRGVEFLLPVDAVVAAKLSAEAEGKVVDVDNIPDDMMILDIGPKTVKIFGEAIKKAHTIVWNGPLGVYEYEQFAQGTYGVAKAVAESDAVSVIGGGDSAAAVQKLGLASAITHISTGGGATLEFLEGLELPGVAVCEREDISEVYTV</sequence>
<comment type="caution">
    <text evidence="14">Lacks conserved residue(s) required for the propagation of feature annotation.</text>
</comment>
<dbReference type="GO" id="GO:0005524">
    <property type="term" value="F:ATP binding"/>
    <property type="evidence" value="ECO:0007669"/>
    <property type="project" value="UniProtKB-KW"/>
</dbReference>
<evidence type="ECO:0000256" key="13">
    <source>
        <dbReference type="ARBA" id="ARBA00023152"/>
    </source>
</evidence>
<feature type="binding site" evidence="14">
    <location>
        <position position="117"/>
    </location>
    <ligand>
        <name>substrate</name>
    </ligand>
</feature>
<dbReference type="InterPro" id="IPR036043">
    <property type="entry name" value="Phosphoglycerate_kinase_sf"/>
</dbReference>
<reference evidence="18" key="1">
    <citation type="submission" date="2016-11" db="EMBL/GenBank/DDBJ databases">
        <authorList>
            <person name="Varghese N."/>
            <person name="Submissions S."/>
        </authorList>
    </citation>
    <scope>NUCLEOTIDE SEQUENCE [LARGE SCALE GENOMIC DNA]</scope>
    <source>
        <strain evidence="18">DSM 11003</strain>
    </source>
</reference>
<evidence type="ECO:0000313" key="18">
    <source>
        <dbReference type="Proteomes" id="UP000242329"/>
    </source>
</evidence>
<evidence type="ECO:0000256" key="12">
    <source>
        <dbReference type="ARBA" id="ARBA00022840"/>
    </source>
</evidence>
<comment type="subunit">
    <text evidence="5 14">Monomer.</text>
</comment>
<dbReference type="AlphaFoldDB" id="A0A1M5MFP9"/>
<dbReference type="PRINTS" id="PR00477">
    <property type="entry name" value="PHGLYCKINASE"/>
</dbReference>
<keyword evidence="13 14" id="KW-0324">Glycolysis</keyword>
<dbReference type="EC" id="2.7.2.3" evidence="6 14"/>
<dbReference type="UniPathway" id="UPA00109">
    <property type="reaction ID" value="UER00185"/>
</dbReference>
<keyword evidence="18" id="KW-1185">Reference proteome</keyword>
<dbReference type="InterPro" id="IPR015911">
    <property type="entry name" value="Phosphoglycerate_kinase_CS"/>
</dbReference>
<evidence type="ECO:0000256" key="16">
    <source>
        <dbReference type="RuleBase" id="RU000532"/>
    </source>
</evidence>
<dbReference type="OrthoDB" id="9808460at2"/>
<dbReference type="SUPFAM" id="SSF53748">
    <property type="entry name" value="Phosphoglycerate kinase"/>
    <property type="match status" value="1"/>
</dbReference>
<dbReference type="PANTHER" id="PTHR11406">
    <property type="entry name" value="PHOSPHOGLYCERATE KINASE"/>
    <property type="match status" value="1"/>
</dbReference>
<accession>A0A1M5MFP9</accession>
<feature type="binding site" evidence="14">
    <location>
        <begin position="19"/>
        <end position="21"/>
    </location>
    <ligand>
        <name>substrate</name>
    </ligand>
</feature>
<dbReference type="RefSeq" id="WP_073090736.1">
    <property type="nucleotide sequence ID" value="NZ_FQWY01000011.1"/>
</dbReference>
<dbReference type="EMBL" id="FQWY01000011">
    <property type="protein sequence ID" value="SHG76198.1"/>
    <property type="molecule type" value="Genomic_DNA"/>
</dbReference>
<dbReference type="FunFam" id="3.40.50.1260:FF:000002">
    <property type="entry name" value="Phosphoglycerate kinase"/>
    <property type="match status" value="1"/>
</dbReference>
<keyword evidence="8 14" id="KW-0963">Cytoplasm</keyword>
<keyword evidence="9 14" id="KW-0808">Transferase</keyword>
<name>A0A1M5MFP9_9FIRM</name>
<evidence type="ECO:0000256" key="8">
    <source>
        <dbReference type="ARBA" id="ARBA00022490"/>
    </source>
</evidence>
<protein>
    <recommendedName>
        <fullName evidence="7 14">Phosphoglycerate kinase</fullName>
        <ecNumber evidence="6 14">2.7.2.3</ecNumber>
    </recommendedName>
</protein>
<feature type="binding site" evidence="14 15">
    <location>
        <begin position="348"/>
        <end position="351"/>
    </location>
    <ligand>
        <name>ATP</name>
        <dbReference type="ChEBI" id="CHEBI:30616"/>
    </ligand>
</feature>
<evidence type="ECO:0000256" key="3">
    <source>
        <dbReference type="ARBA" id="ARBA00004838"/>
    </source>
</evidence>
<dbReference type="InterPro" id="IPR001576">
    <property type="entry name" value="Phosphoglycerate_kinase"/>
</dbReference>
<keyword evidence="10 14" id="KW-0547">Nucleotide-binding</keyword>
<dbReference type="GO" id="GO:0006094">
    <property type="term" value="P:gluconeogenesis"/>
    <property type="evidence" value="ECO:0007669"/>
    <property type="project" value="TreeGrafter"/>
</dbReference>
<feature type="binding site" evidence="14 15">
    <location>
        <position position="200"/>
    </location>
    <ligand>
        <name>ATP</name>
        <dbReference type="ChEBI" id="CHEBI:30616"/>
    </ligand>
</feature>
<dbReference type="FunFam" id="3.40.50.1260:FF:000007">
    <property type="entry name" value="Phosphoglycerate kinase"/>
    <property type="match status" value="1"/>
</dbReference>
<evidence type="ECO:0000256" key="14">
    <source>
        <dbReference type="HAMAP-Rule" id="MF_00145"/>
    </source>
</evidence>
<evidence type="ECO:0000313" key="17">
    <source>
        <dbReference type="EMBL" id="SHG76198.1"/>
    </source>
</evidence>
<comment type="catalytic activity">
    <reaction evidence="1 14 16">
        <text>(2R)-3-phosphoglycerate + ATP = (2R)-3-phospho-glyceroyl phosphate + ADP</text>
        <dbReference type="Rhea" id="RHEA:14801"/>
        <dbReference type="ChEBI" id="CHEBI:30616"/>
        <dbReference type="ChEBI" id="CHEBI:57604"/>
        <dbReference type="ChEBI" id="CHEBI:58272"/>
        <dbReference type="ChEBI" id="CHEBI:456216"/>
        <dbReference type="EC" id="2.7.2.3"/>
    </reaction>
</comment>
<keyword evidence="12 14" id="KW-0067">ATP-binding</keyword>
<keyword evidence="11 14" id="KW-0418">Kinase</keyword>
<evidence type="ECO:0000256" key="10">
    <source>
        <dbReference type="ARBA" id="ARBA00022741"/>
    </source>
</evidence>
<dbReference type="GO" id="GO:0005829">
    <property type="term" value="C:cytosol"/>
    <property type="evidence" value="ECO:0007669"/>
    <property type="project" value="TreeGrafter"/>
</dbReference>
<dbReference type="GO" id="GO:0043531">
    <property type="term" value="F:ADP binding"/>
    <property type="evidence" value="ECO:0007669"/>
    <property type="project" value="TreeGrafter"/>
</dbReference>
<feature type="binding site" evidence="14 15">
    <location>
        <position position="322"/>
    </location>
    <ligand>
        <name>ATP</name>
        <dbReference type="ChEBI" id="CHEBI:30616"/>
    </ligand>
</feature>
<dbReference type="CDD" id="cd00318">
    <property type="entry name" value="Phosphoglycerate_kinase"/>
    <property type="match status" value="1"/>
</dbReference>
<evidence type="ECO:0000256" key="1">
    <source>
        <dbReference type="ARBA" id="ARBA00000642"/>
    </source>
</evidence>
<evidence type="ECO:0000256" key="6">
    <source>
        <dbReference type="ARBA" id="ARBA00013061"/>
    </source>
</evidence>
<dbReference type="HAMAP" id="MF_00145">
    <property type="entry name" value="Phosphoglyc_kinase"/>
    <property type="match status" value="1"/>
</dbReference>
<evidence type="ECO:0000256" key="15">
    <source>
        <dbReference type="PIRSR" id="PIRSR000724-2"/>
    </source>
</evidence>
<evidence type="ECO:0000256" key="7">
    <source>
        <dbReference type="ARBA" id="ARBA00016471"/>
    </source>
</evidence>
<organism evidence="17 18">
    <name type="scientific">Thermosyntropha lipolytica DSM 11003</name>
    <dbReference type="NCBI Taxonomy" id="1123382"/>
    <lineage>
        <taxon>Bacteria</taxon>
        <taxon>Bacillati</taxon>
        <taxon>Bacillota</taxon>
        <taxon>Clostridia</taxon>
        <taxon>Eubacteriales</taxon>
        <taxon>Syntrophomonadaceae</taxon>
        <taxon>Thermosyntropha</taxon>
    </lineage>
</organism>
<comment type="similarity">
    <text evidence="4 14 16">Belongs to the phosphoglycerate kinase family.</text>
</comment>
<dbReference type="Pfam" id="PF00162">
    <property type="entry name" value="PGK"/>
    <property type="match status" value="1"/>
</dbReference>
<feature type="binding site" evidence="14">
    <location>
        <begin position="58"/>
        <end position="61"/>
    </location>
    <ligand>
        <name>substrate</name>
    </ligand>
</feature>
<dbReference type="Gene3D" id="3.40.50.1260">
    <property type="entry name" value="Phosphoglycerate kinase, N-terminal domain"/>
    <property type="match status" value="2"/>
</dbReference>
<gene>
    <name evidence="14" type="primary">pgk</name>
    <name evidence="17" type="ORF">SAMN02745221_00920</name>
</gene>
<dbReference type="PROSITE" id="PS00111">
    <property type="entry name" value="PGLYCERATE_KINASE"/>
    <property type="match status" value="1"/>
</dbReference>
<proteinExistence type="inferred from homology"/>
<dbReference type="Proteomes" id="UP000242329">
    <property type="component" value="Unassembled WGS sequence"/>
</dbReference>
<comment type="subcellular location">
    <subcellularLocation>
        <location evidence="2 14">Cytoplasm</location>
    </subcellularLocation>
</comment>
<feature type="binding site" evidence="14">
    <location>
        <position position="150"/>
    </location>
    <ligand>
        <name>substrate</name>
    </ligand>
</feature>
<evidence type="ECO:0000256" key="5">
    <source>
        <dbReference type="ARBA" id="ARBA00011245"/>
    </source>
</evidence>
<dbReference type="PIRSF" id="PIRSF000724">
    <property type="entry name" value="Pgk"/>
    <property type="match status" value="1"/>
</dbReference>
<dbReference type="STRING" id="1123382.SAMN02745221_00920"/>
<dbReference type="PANTHER" id="PTHR11406:SF23">
    <property type="entry name" value="PHOSPHOGLYCERATE KINASE 1, CHLOROPLASTIC-RELATED"/>
    <property type="match status" value="1"/>
</dbReference>
<dbReference type="InterPro" id="IPR015824">
    <property type="entry name" value="Phosphoglycerate_kinase_N"/>
</dbReference>
<evidence type="ECO:0000256" key="11">
    <source>
        <dbReference type="ARBA" id="ARBA00022777"/>
    </source>
</evidence>
<evidence type="ECO:0000256" key="4">
    <source>
        <dbReference type="ARBA" id="ARBA00008982"/>
    </source>
</evidence>
<dbReference type="GO" id="GO:0006096">
    <property type="term" value="P:glycolytic process"/>
    <property type="evidence" value="ECO:0007669"/>
    <property type="project" value="UniProtKB-UniRule"/>
</dbReference>